<evidence type="ECO:0000313" key="4">
    <source>
        <dbReference type="Proteomes" id="UP000000602"/>
    </source>
</evidence>
<accession>Q6AJD9</accession>
<keyword evidence="2" id="KW-0732">Signal</keyword>
<evidence type="ECO:0000256" key="1">
    <source>
        <dbReference type="SAM" id="MobiDB-lite"/>
    </source>
</evidence>
<evidence type="ECO:0000256" key="2">
    <source>
        <dbReference type="SAM" id="SignalP"/>
    </source>
</evidence>
<dbReference type="HOGENOM" id="CLU_1022073_0_0_7"/>
<proteinExistence type="predicted"/>
<feature type="chain" id="PRO_5004270835" evidence="2">
    <location>
        <begin position="26"/>
        <end position="272"/>
    </location>
</feature>
<dbReference type="AlphaFoldDB" id="Q6AJD9"/>
<dbReference type="RefSeq" id="WP_011190053.1">
    <property type="nucleotide sequence ID" value="NC_006138.1"/>
</dbReference>
<organism evidence="3 4">
    <name type="scientific">Desulfotalea psychrophila (strain LSv54 / DSM 12343)</name>
    <dbReference type="NCBI Taxonomy" id="177439"/>
    <lineage>
        <taxon>Bacteria</taxon>
        <taxon>Pseudomonadati</taxon>
        <taxon>Thermodesulfobacteriota</taxon>
        <taxon>Desulfobulbia</taxon>
        <taxon>Desulfobulbales</taxon>
        <taxon>Desulfocapsaceae</taxon>
        <taxon>Desulfotalea</taxon>
    </lineage>
</organism>
<feature type="region of interest" description="Disordered" evidence="1">
    <location>
        <begin position="93"/>
        <end position="114"/>
    </location>
</feature>
<dbReference type="EMBL" id="CR522870">
    <property type="protein sequence ID" value="CAG37541.1"/>
    <property type="molecule type" value="Genomic_DNA"/>
</dbReference>
<protein>
    <submittedName>
        <fullName evidence="3">Uncharacterized protein</fullName>
    </submittedName>
</protein>
<dbReference type="Proteomes" id="UP000000602">
    <property type="component" value="Chromosome"/>
</dbReference>
<keyword evidence="4" id="KW-1185">Reference proteome</keyword>
<evidence type="ECO:0000313" key="3">
    <source>
        <dbReference type="EMBL" id="CAG37541.1"/>
    </source>
</evidence>
<feature type="compositionally biased region" description="Polar residues" evidence="1">
    <location>
        <begin position="96"/>
        <end position="108"/>
    </location>
</feature>
<dbReference type="KEGG" id="dps:DP2812"/>
<reference evidence="4" key="1">
    <citation type="journal article" date="2004" name="Environ. Microbiol.">
        <title>The genome of Desulfotalea psychrophila, a sulfate-reducing bacterium from permanently cold Arctic sediments.</title>
        <authorList>
            <person name="Rabus R."/>
            <person name="Ruepp A."/>
            <person name="Frickey T."/>
            <person name="Rattei T."/>
            <person name="Fartmann B."/>
            <person name="Stark M."/>
            <person name="Bauer M."/>
            <person name="Zibat A."/>
            <person name="Lombardot T."/>
            <person name="Becker I."/>
            <person name="Amann J."/>
            <person name="Gellner K."/>
            <person name="Teeling H."/>
            <person name="Leuschner W.D."/>
            <person name="Gloeckner F.-O."/>
            <person name="Lupas A.N."/>
            <person name="Amann R."/>
            <person name="Klenk H.-P."/>
        </authorList>
    </citation>
    <scope>NUCLEOTIDE SEQUENCE [LARGE SCALE GENOMIC DNA]</scope>
    <source>
        <strain evidence="4">DSM 12343 / LSv54</strain>
    </source>
</reference>
<sequence length="272" mass="30213">MKKKDLVLGRFCFLLVLSILSPIFAFNPSPAEAVTVIHATPKARKIRIPVDLSLGSLNKNSTCQVQDESEQASPAKERKIEYPLIRVTRLPRKKSQTPAPTITENTPNGRGISVYSPRLKRIGRGMKKVLRQEKYSVQPSPVGLVLLGITHLKSSQSEEIVFCLDKFVMPVVGAEKNGKLRVFCQFTAVSPGDDIRAVTLLDGSKYIESIYSPLQYSSEQFETIITFKPNYIYNIGQSVNRQGNTFSLIVTGEAKNVSNDQELWRKPGGGTI</sequence>
<gene>
    <name evidence="3" type="ordered locus">DP2812</name>
</gene>
<name>Q6AJD9_DESPS</name>
<dbReference type="STRING" id="177439.DP2812"/>
<feature type="signal peptide" evidence="2">
    <location>
        <begin position="1"/>
        <end position="25"/>
    </location>
</feature>